<feature type="transmembrane region" description="Helical" evidence="1">
    <location>
        <begin position="59"/>
        <end position="80"/>
    </location>
</feature>
<proteinExistence type="predicted"/>
<keyword evidence="1" id="KW-0812">Transmembrane</keyword>
<organism evidence="2 3">
    <name type="scientific">Otariodibacter oris</name>
    <dbReference type="NCBI Taxonomy" id="1032623"/>
    <lineage>
        <taxon>Bacteria</taxon>
        <taxon>Pseudomonadati</taxon>
        <taxon>Pseudomonadota</taxon>
        <taxon>Gammaproteobacteria</taxon>
        <taxon>Pasteurellales</taxon>
        <taxon>Pasteurellaceae</taxon>
        <taxon>Otariodibacter</taxon>
    </lineage>
</organism>
<dbReference type="AlphaFoldDB" id="A0A420XFA1"/>
<dbReference type="RefSeq" id="WP_121124210.1">
    <property type="nucleotide sequence ID" value="NZ_CP016604.1"/>
</dbReference>
<accession>A0A420XFA1</accession>
<keyword evidence="1" id="KW-1133">Transmembrane helix</keyword>
<reference evidence="2 3" key="1">
    <citation type="submission" date="2018-10" db="EMBL/GenBank/DDBJ databases">
        <title>Genomic Encyclopedia of Type Strains, Phase IV (KMG-IV): sequencing the most valuable type-strain genomes for metagenomic binning, comparative biology and taxonomic classification.</title>
        <authorList>
            <person name="Goeker M."/>
        </authorList>
    </citation>
    <scope>NUCLEOTIDE SEQUENCE [LARGE SCALE GENOMIC DNA]</scope>
    <source>
        <strain evidence="2 3">DSM 23800</strain>
    </source>
</reference>
<evidence type="ECO:0000256" key="1">
    <source>
        <dbReference type="SAM" id="Phobius"/>
    </source>
</evidence>
<comment type="caution">
    <text evidence="2">The sequence shown here is derived from an EMBL/GenBank/DDBJ whole genome shotgun (WGS) entry which is preliminary data.</text>
</comment>
<keyword evidence="1" id="KW-0472">Membrane</keyword>
<dbReference type="EMBL" id="RBJC01000010">
    <property type="protein sequence ID" value="RKR70832.1"/>
    <property type="molecule type" value="Genomic_DNA"/>
</dbReference>
<feature type="transmembrane region" description="Helical" evidence="1">
    <location>
        <begin position="12"/>
        <end position="30"/>
    </location>
</feature>
<name>A0A420XFA1_9PAST</name>
<feature type="transmembrane region" description="Helical" evidence="1">
    <location>
        <begin position="36"/>
        <end position="52"/>
    </location>
</feature>
<dbReference type="Proteomes" id="UP000280099">
    <property type="component" value="Unassembled WGS sequence"/>
</dbReference>
<gene>
    <name evidence="2" type="ORF">DES31_1842</name>
</gene>
<protein>
    <submittedName>
        <fullName evidence="2">Uncharacterized protein</fullName>
    </submittedName>
</protein>
<evidence type="ECO:0000313" key="2">
    <source>
        <dbReference type="EMBL" id="RKR70832.1"/>
    </source>
</evidence>
<keyword evidence="3" id="KW-1185">Reference proteome</keyword>
<evidence type="ECO:0000313" key="3">
    <source>
        <dbReference type="Proteomes" id="UP000280099"/>
    </source>
</evidence>
<sequence>MTTKIILQKLSLIFLPSLLWILLTALGIGAQSLANLIELLVIFLLSVILAFIPEKTITFKYLIFFLLLVTILSRLLVPIIPE</sequence>